<dbReference type="PANTHER" id="PTHR30204">
    <property type="entry name" value="REDOX-CYCLING DRUG-SENSING TRANSCRIPTIONAL ACTIVATOR SOXR"/>
    <property type="match status" value="1"/>
</dbReference>
<name>A0A7T4QYN8_9GAMM</name>
<evidence type="ECO:0000256" key="3">
    <source>
        <dbReference type="SAM" id="MobiDB-lite"/>
    </source>
</evidence>
<dbReference type="Gene3D" id="1.10.1660.10">
    <property type="match status" value="1"/>
</dbReference>
<dbReference type="PANTHER" id="PTHR30204:SF58">
    <property type="entry name" value="HTH-TYPE TRANSCRIPTIONAL REGULATOR YFMP"/>
    <property type="match status" value="1"/>
</dbReference>
<dbReference type="Proteomes" id="UP000596063">
    <property type="component" value="Chromosome"/>
</dbReference>
<accession>A0A7T4QYN8</accession>
<gene>
    <name evidence="5" type="ORF">I6N98_12770</name>
</gene>
<dbReference type="InterPro" id="IPR047057">
    <property type="entry name" value="MerR_fam"/>
</dbReference>
<keyword evidence="2" id="KW-0175">Coiled coil</keyword>
<dbReference type="GO" id="GO:0003700">
    <property type="term" value="F:DNA-binding transcription factor activity"/>
    <property type="evidence" value="ECO:0007669"/>
    <property type="project" value="InterPro"/>
</dbReference>
<keyword evidence="1 5" id="KW-0238">DNA-binding</keyword>
<dbReference type="PROSITE" id="PS50937">
    <property type="entry name" value="HTH_MERR_2"/>
    <property type="match status" value="1"/>
</dbReference>
<sequence length="156" mass="17879">MRVIEESHVAPTKAVKANKPAGKSGTAKAAVSYSISELAAEFDITTRTIRFYEEKGLLKPTRQGQSRVYSAADRTRLKLILRGKRLGLSLEESRDIIEMYEPNHDNSKQLTTLIKAIQDKRRQLEHQLRDIEIMMQDLDESERRLVEALEQRQQAS</sequence>
<dbReference type="CDD" id="cd04776">
    <property type="entry name" value="HTH_GnyR"/>
    <property type="match status" value="1"/>
</dbReference>
<dbReference type="EMBL" id="CP066167">
    <property type="protein sequence ID" value="QQD17233.1"/>
    <property type="molecule type" value="Genomic_DNA"/>
</dbReference>
<feature type="domain" description="HTH merR-type" evidence="4">
    <location>
        <begin position="32"/>
        <end position="99"/>
    </location>
</feature>
<dbReference type="Pfam" id="PF13411">
    <property type="entry name" value="MerR_1"/>
    <property type="match status" value="1"/>
</dbReference>
<dbReference type="AlphaFoldDB" id="A0A7T4QYN8"/>
<evidence type="ECO:0000256" key="2">
    <source>
        <dbReference type="SAM" id="Coils"/>
    </source>
</evidence>
<evidence type="ECO:0000313" key="6">
    <source>
        <dbReference type="Proteomes" id="UP000596063"/>
    </source>
</evidence>
<evidence type="ECO:0000256" key="1">
    <source>
        <dbReference type="ARBA" id="ARBA00023125"/>
    </source>
</evidence>
<dbReference type="KEGG" id="snan:I6N98_12770"/>
<dbReference type="GO" id="GO:0003677">
    <property type="term" value="F:DNA binding"/>
    <property type="evidence" value="ECO:0007669"/>
    <property type="project" value="UniProtKB-KW"/>
</dbReference>
<dbReference type="SMART" id="SM00422">
    <property type="entry name" value="HTH_MERR"/>
    <property type="match status" value="1"/>
</dbReference>
<dbReference type="SUPFAM" id="SSF46955">
    <property type="entry name" value="Putative DNA-binding domain"/>
    <property type="match status" value="1"/>
</dbReference>
<protein>
    <submittedName>
        <fullName evidence="5">MerR family DNA-binding transcriptional regulator</fullName>
    </submittedName>
</protein>
<feature type="coiled-coil region" evidence="2">
    <location>
        <begin position="107"/>
        <end position="151"/>
    </location>
</feature>
<evidence type="ECO:0000313" key="5">
    <source>
        <dbReference type="EMBL" id="QQD17233.1"/>
    </source>
</evidence>
<proteinExistence type="predicted"/>
<dbReference type="InterPro" id="IPR000551">
    <property type="entry name" value="MerR-type_HTH_dom"/>
</dbReference>
<evidence type="ECO:0000259" key="4">
    <source>
        <dbReference type="PROSITE" id="PS50937"/>
    </source>
</evidence>
<feature type="region of interest" description="Disordered" evidence="3">
    <location>
        <begin position="1"/>
        <end position="22"/>
    </location>
</feature>
<reference evidence="5 6" key="1">
    <citation type="submission" date="2020-12" db="EMBL/GenBank/DDBJ databases">
        <authorList>
            <person name="Shan Y."/>
        </authorList>
    </citation>
    <scope>NUCLEOTIDE SEQUENCE [LARGE SCALE GENOMIC DNA]</scope>
    <source>
        <strain evidence="6">csc3.9</strain>
    </source>
</reference>
<organism evidence="5 6">
    <name type="scientific">Spongiibacter nanhainus</name>
    <dbReference type="NCBI Taxonomy" id="2794344"/>
    <lineage>
        <taxon>Bacteria</taxon>
        <taxon>Pseudomonadati</taxon>
        <taxon>Pseudomonadota</taxon>
        <taxon>Gammaproteobacteria</taxon>
        <taxon>Cellvibrionales</taxon>
        <taxon>Spongiibacteraceae</taxon>
        <taxon>Spongiibacter</taxon>
    </lineage>
</organism>
<keyword evidence="6" id="KW-1185">Reference proteome</keyword>
<dbReference type="InterPro" id="IPR009061">
    <property type="entry name" value="DNA-bd_dom_put_sf"/>
</dbReference>